<feature type="compositionally biased region" description="Polar residues" evidence="1">
    <location>
        <begin position="206"/>
        <end position="227"/>
    </location>
</feature>
<dbReference type="AlphaFoldDB" id="A0A512BHZ3"/>
<organism evidence="2 3">
    <name type="scientific">Segetibacter aerophilus</name>
    <dbReference type="NCBI Taxonomy" id="670293"/>
    <lineage>
        <taxon>Bacteria</taxon>
        <taxon>Pseudomonadati</taxon>
        <taxon>Bacteroidota</taxon>
        <taxon>Chitinophagia</taxon>
        <taxon>Chitinophagales</taxon>
        <taxon>Chitinophagaceae</taxon>
        <taxon>Segetibacter</taxon>
    </lineage>
</organism>
<evidence type="ECO:0000313" key="3">
    <source>
        <dbReference type="Proteomes" id="UP000321513"/>
    </source>
</evidence>
<evidence type="ECO:0000256" key="1">
    <source>
        <dbReference type="SAM" id="MobiDB-lite"/>
    </source>
</evidence>
<feature type="compositionally biased region" description="Low complexity" evidence="1">
    <location>
        <begin position="240"/>
        <end position="253"/>
    </location>
</feature>
<name>A0A512BHZ3_9BACT</name>
<accession>A0A512BHZ3</accession>
<feature type="region of interest" description="Disordered" evidence="1">
    <location>
        <begin position="162"/>
        <end position="253"/>
    </location>
</feature>
<protein>
    <submittedName>
        <fullName evidence="2">Uncharacterized protein</fullName>
    </submittedName>
</protein>
<dbReference type="Proteomes" id="UP000321513">
    <property type="component" value="Unassembled WGS sequence"/>
</dbReference>
<comment type="caution">
    <text evidence="2">The sequence shown here is derived from an EMBL/GenBank/DDBJ whole genome shotgun (WGS) entry which is preliminary data.</text>
</comment>
<sequence>MAAILAKKPSTAIGFSSVSEARSIINDIMDVSDIQQNFKVEATTQVDNAAAIMYQNIRYILYNPSFIDQLDNAARDKWASISVIGHEIGHHLLGHTLDGRGSQIPKELEADEYSGLVLRRMGASLQQAQLAMKLIASPYASATHPGESDRLAAIARGWNSTTTQTNRVNTDVAIGTPDDRRNPYPNGSKTYPSPNGGRTYPVPQDPRTNYPTNPRRSNPSGRNTYPSDDNRGNYPRTNDGRYGQGNSRNRNGSSNIQLVYDIRFNGNNSQQYFITSDNQVIMLRGNRAVVVAKISSANRSNYPYVIYDDQQQIFIDRSGNLFTENGRRIGYVTRHA</sequence>
<keyword evidence="3" id="KW-1185">Reference proteome</keyword>
<dbReference type="EMBL" id="BJYT01000025">
    <property type="protein sequence ID" value="GEO11604.1"/>
    <property type="molecule type" value="Genomic_DNA"/>
</dbReference>
<evidence type="ECO:0000313" key="2">
    <source>
        <dbReference type="EMBL" id="GEO11604.1"/>
    </source>
</evidence>
<proteinExistence type="predicted"/>
<reference evidence="2 3" key="1">
    <citation type="submission" date="2019-07" db="EMBL/GenBank/DDBJ databases">
        <title>Whole genome shotgun sequence of Segetibacter aerophilus NBRC 106135.</title>
        <authorList>
            <person name="Hosoyama A."/>
            <person name="Uohara A."/>
            <person name="Ohji S."/>
            <person name="Ichikawa N."/>
        </authorList>
    </citation>
    <scope>NUCLEOTIDE SEQUENCE [LARGE SCALE GENOMIC DNA]</scope>
    <source>
        <strain evidence="2 3">NBRC 106135</strain>
    </source>
</reference>
<gene>
    <name evidence="2" type="ORF">SAE01_41000</name>
</gene>